<dbReference type="Proteomes" id="UP000775213">
    <property type="component" value="Unassembled WGS sequence"/>
</dbReference>
<accession>A0AAV7G0H8</accession>
<keyword evidence="2" id="KW-1185">Reference proteome</keyword>
<gene>
    <name evidence="1" type="ORF">IEQ34_015386</name>
</gene>
<protein>
    <submittedName>
        <fullName evidence="1">Uncharacterized protein</fullName>
    </submittedName>
</protein>
<sequence length="88" mass="10257">MCYSIYYTRNINEPNSCNFSRCPLLASRALKNPKNLILAAKIIQDDHRIIQDDVLKKRASENPKNSIQPPRIIQYILRIVQDNMQNLT</sequence>
<evidence type="ECO:0000313" key="2">
    <source>
        <dbReference type="Proteomes" id="UP000775213"/>
    </source>
</evidence>
<reference evidence="1 2" key="1">
    <citation type="journal article" date="2021" name="Hortic Res">
        <title>Chromosome-scale assembly of the Dendrobium chrysotoxum genome enhances the understanding of orchid evolution.</title>
        <authorList>
            <person name="Zhang Y."/>
            <person name="Zhang G.Q."/>
            <person name="Zhang D."/>
            <person name="Liu X.D."/>
            <person name="Xu X.Y."/>
            <person name="Sun W.H."/>
            <person name="Yu X."/>
            <person name="Zhu X."/>
            <person name="Wang Z.W."/>
            <person name="Zhao X."/>
            <person name="Zhong W.Y."/>
            <person name="Chen H."/>
            <person name="Yin W.L."/>
            <person name="Huang T."/>
            <person name="Niu S.C."/>
            <person name="Liu Z.J."/>
        </authorList>
    </citation>
    <scope>NUCLEOTIDE SEQUENCE [LARGE SCALE GENOMIC DNA]</scope>
    <source>
        <strain evidence="1">Lindl</strain>
    </source>
</reference>
<organism evidence="1 2">
    <name type="scientific">Dendrobium chrysotoxum</name>
    <name type="common">Orchid</name>
    <dbReference type="NCBI Taxonomy" id="161865"/>
    <lineage>
        <taxon>Eukaryota</taxon>
        <taxon>Viridiplantae</taxon>
        <taxon>Streptophyta</taxon>
        <taxon>Embryophyta</taxon>
        <taxon>Tracheophyta</taxon>
        <taxon>Spermatophyta</taxon>
        <taxon>Magnoliopsida</taxon>
        <taxon>Liliopsida</taxon>
        <taxon>Asparagales</taxon>
        <taxon>Orchidaceae</taxon>
        <taxon>Epidendroideae</taxon>
        <taxon>Malaxideae</taxon>
        <taxon>Dendrobiinae</taxon>
        <taxon>Dendrobium</taxon>
    </lineage>
</organism>
<dbReference type="EMBL" id="JAGFBR010000014">
    <property type="protein sequence ID" value="KAH0455354.1"/>
    <property type="molecule type" value="Genomic_DNA"/>
</dbReference>
<evidence type="ECO:0000313" key="1">
    <source>
        <dbReference type="EMBL" id="KAH0455354.1"/>
    </source>
</evidence>
<comment type="caution">
    <text evidence="1">The sequence shown here is derived from an EMBL/GenBank/DDBJ whole genome shotgun (WGS) entry which is preliminary data.</text>
</comment>
<name>A0AAV7G0H8_DENCH</name>
<dbReference type="AlphaFoldDB" id="A0AAV7G0H8"/>
<proteinExistence type="predicted"/>